<gene>
    <name evidence="2" type="ORF">E2C01_077604</name>
</gene>
<organism evidence="2 3">
    <name type="scientific">Portunus trituberculatus</name>
    <name type="common">Swimming crab</name>
    <name type="synonym">Neptunus trituberculatus</name>
    <dbReference type="NCBI Taxonomy" id="210409"/>
    <lineage>
        <taxon>Eukaryota</taxon>
        <taxon>Metazoa</taxon>
        <taxon>Ecdysozoa</taxon>
        <taxon>Arthropoda</taxon>
        <taxon>Crustacea</taxon>
        <taxon>Multicrustacea</taxon>
        <taxon>Malacostraca</taxon>
        <taxon>Eumalacostraca</taxon>
        <taxon>Eucarida</taxon>
        <taxon>Decapoda</taxon>
        <taxon>Pleocyemata</taxon>
        <taxon>Brachyura</taxon>
        <taxon>Eubrachyura</taxon>
        <taxon>Portunoidea</taxon>
        <taxon>Portunidae</taxon>
        <taxon>Portuninae</taxon>
        <taxon>Portunus</taxon>
    </lineage>
</organism>
<evidence type="ECO:0000313" key="3">
    <source>
        <dbReference type="Proteomes" id="UP000324222"/>
    </source>
</evidence>
<evidence type="ECO:0000256" key="1">
    <source>
        <dbReference type="SAM" id="Phobius"/>
    </source>
</evidence>
<feature type="transmembrane region" description="Helical" evidence="1">
    <location>
        <begin position="84"/>
        <end position="102"/>
    </location>
</feature>
<dbReference type="AlphaFoldDB" id="A0A5B7IKP9"/>
<dbReference type="EMBL" id="VSRR010061073">
    <property type="protein sequence ID" value="MPC82915.1"/>
    <property type="molecule type" value="Genomic_DNA"/>
</dbReference>
<evidence type="ECO:0000313" key="2">
    <source>
        <dbReference type="EMBL" id="MPC82915.1"/>
    </source>
</evidence>
<reference evidence="2 3" key="1">
    <citation type="submission" date="2019-05" db="EMBL/GenBank/DDBJ databases">
        <title>Another draft genome of Portunus trituberculatus and its Hox gene families provides insights of decapod evolution.</title>
        <authorList>
            <person name="Jeong J.-H."/>
            <person name="Song I."/>
            <person name="Kim S."/>
            <person name="Choi T."/>
            <person name="Kim D."/>
            <person name="Ryu S."/>
            <person name="Kim W."/>
        </authorList>
    </citation>
    <scope>NUCLEOTIDE SEQUENCE [LARGE SCALE GENOMIC DNA]</scope>
    <source>
        <tissue evidence="2">Muscle</tissue>
    </source>
</reference>
<dbReference type="Proteomes" id="UP000324222">
    <property type="component" value="Unassembled WGS sequence"/>
</dbReference>
<comment type="caution">
    <text evidence="2">The sequence shown here is derived from an EMBL/GenBank/DDBJ whole genome shotgun (WGS) entry which is preliminary data.</text>
</comment>
<sequence>MKRLRTREAFLWPANLPILPHMLKVYDFSFFLERSTLAFTMAKPSTKPSWESLYRPLHIEVWGLILPTVIVVFIVLMVVSGNSHQWYCCSTHIFCNLLFIVYPRYHIS</sequence>
<protein>
    <submittedName>
        <fullName evidence="2">Uncharacterized protein</fullName>
    </submittedName>
</protein>
<dbReference type="OrthoDB" id="6500454at2759"/>
<proteinExistence type="predicted"/>
<keyword evidence="1" id="KW-0472">Membrane</keyword>
<name>A0A5B7IKP9_PORTR</name>
<keyword evidence="1" id="KW-0812">Transmembrane</keyword>
<feature type="transmembrane region" description="Helical" evidence="1">
    <location>
        <begin position="57"/>
        <end position="78"/>
    </location>
</feature>
<keyword evidence="1" id="KW-1133">Transmembrane helix</keyword>
<accession>A0A5B7IKP9</accession>
<keyword evidence="3" id="KW-1185">Reference proteome</keyword>